<comment type="caution">
    <text evidence="2">The sequence shown here is derived from an EMBL/GenBank/DDBJ whole genome shotgun (WGS) entry which is preliminary data.</text>
</comment>
<dbReference type="PANTHER" id="PTHR45287:SF4">
    <property type="entry name" value="OS03G0691500 PROTEIN"/>
    <property type="match status" value="1"/>
</dbReference>
<feature type="coiled-coil region" evidence="1">
    <location>
        <begin position="172"/>
        <end position="245"/>
    </location>
</feature>
<reference evidence="2 3" key="1">
    <citation type="submission" date="2021-07" db="EMBL/GenBank/DDBJ databases">
        <title>The Aristolochia fimbriata genome: insights into angiosperm evolution, floral development and chemical biosynthesis.</title>
        <authorList>
            <person name="Jiao Y."/>
        </authorList>
    </citation>
    <scope>NUCLEOTIDE SEQUENCE [LARGE SCALE GENOMIC DNA]</scope>
    <source>
        <strain evidence="2">IBCAS-2021</strain>
        <tissue evidence="2">Leaf</tissue>
    </source>
</reference>
<gene>
    <name evidence="2" type="ORF">H6P81_020867</name>
</gene>
<keyword evidence="1" id="KW-0175">Coiled coil</keyword>
<dbReference type="InterPro" id="IPR040262">
    <property type="entry name" value="At4g38062-like"/>
</dbReference>
<evidence type="ECO:0000313" key="2">
    <source>
        <dbReference type="EMBL" id="KAG9440702.1"/>
    </source>
</evidence>
<feature type="coiled-coil region" evidence="1">
    <location>
        <begin position="633"/>
        <end position="660"/>
    </location>
</feature>
<feature type="coiled-coil region" evidence="1">
    <location>
        <begin position="782"/>
        <end position="827"/>
    </location>
</feature>
<accession>A0AAV7DYQ5</accession>
<dbReference type="PANTHER" id="PTHR45287">
    <property type="entry name" value="OS03G0691500 PROTEIN"/>
    <property type="match status" value="1"/>
</dbReference>
<evidence type="ECO:0000256" key="1">
    <source>
        <dbReference type="SAM" id="Coils"/>
    </source>
</evidence>
<organism evidence="2 3">
    <name type="scientific">Aristolochia fimbriata</name>
    <name type="common">White veined hardy Dutchman's pipe vine</name>
    <dbReference type="NCBI Taxonomy" id="158543"/>
    <lineage>
        <taxon>Eukaryota</taxon>
        <taxon>Viridiplantae</taxon>
        <taxon>Streptophyta</taxon>
        <taxon>Embryophyta</taxon>
        <taxon>Tracheophyta</taxon>
        <taxon>Spermatophyta</taxon>
        <taxon>Magnoliopsida</taxon>
        <taxon>Magnoliidae</taxon>
        <taxon>Piperales</taxon>
        <taxon>Aristolochiaceae</taxon>
        <taxon>Aristolochia</taxon>
    </lineage>
</organism>
<dbReference type="AlphaFoldDB" id="A0AAV7DYQ5"/>
<feature type="coiled-coil region" evidence="1">
    <location>
        <begin position="684"/>
        <end position="711"/>
    </location>
</feature>
<dbReference type="EMBL" id="JAINDJ010000008">
    <property type="protein sequence ID" value="KAG9440702.1"/>
    <property type="molecule type" value="Genomic_DNA"/>
</dbReference>
<evidence type="ECO:0000313" key="3">
    <source>
        <dbReference type="Proteomes" id="UP000825729"/>
    </source>
</evidence>
<proteinExistence type="predicted"/>
<feature type="coiled-coil region" evidence="1">
    <location>
        <begin position="1"/>
        <end position="123"/>
    </location>
</feature>
<dbReference type="Proteomes" id="UP000825729">
    <property type="component" value="Unassembled WGS sequence"/>
</dbReference>
<sequence>MDAMCKELDESRAALERLKEDYKVKAELSECLMKAQNEQLDKFQEAKLEIQKQALELNKKNEELSLATQANDNLKQRLHEKESVLKHLSSTQEQLRTSFSEKIHNLERENKELLSALDEANAKGDDQERMIGAFKVETECLKGLVSTLEKKCLDAEQRSKVPEELRRRDSLLQEFEEENSKVQDKLKWRNEQFQHLEEAYEKLQQQFEACRTDWESEKALLLEEISSLQQKSESLSRVLEAVQTQLGLCNQALAHEQSQKKLLEIQLFELKRHCDTAAEEYEETKSALENLTQKRDEDVASLRNTLSGKETLLKEMRYSQLHLEQENQDLKESLKELQEAGINRAGSTASISKLRQKLRGLEQVHKNCSVVLEAKETEFNARIETIENELHASQFQLGARERQINELCIELEDCYSSLEQLKIQNEEISMTLLVLKSELSMSPLKSDCDLMDREQSLGNAKEQIIILTEQLRQKVNNLVKAESEVEKGQQLVALLAEKHESAEQLNLLMQKELQSCKEMLEESYKYQNKLKENAAKKERDLTDELAKASDALDKANFDLAETEVKERELKSETLQWKTVAGRLEVSKKNVESDLKDCWEKNKAILKEIEAANLSKIKNEKALVELKNHFSKMVGVKDRQLDNLRQEIESLEQESMRRETEAAIFSAGKMSQAFSQEKEQLMQMGEEKDEKINDLQVKLELLQQELTNSVNAAVNSLAEKQYEIDALHNAGEKLIVANISSEFQVQYLELLILELGEEISGWKQKLKLIEIWNAELKVELLTKDRAKEQLIDKIRKLECLIEELNFENKGLLEMNRKLSTEKDELLSETKSFSDKLEEVLGKDAELIGSLKMLAFSAGIEDEFEEYMKEGGMFRENNNALKILPSSRLKEERIVFTRSPLKDLNS</sequence>
<feature type="coiled-coil region" evidence="1">
    <location>
        <begin position="464"/>
        <end position="572"/>
    </location>
</feature>
<keyword evidence="3" id="KW-1185">Reference proteome</keyword>
<name>A0AAV7DYQ5_ARIFI</name>
<protein>
    <submittedName>
        <fullName evidence="2">Uncharacterized protein</fullName>
    </submittedName>
</protein>